<evidence type="ECO:0000313" key="4">
    <source>
        <dbReference type="Proteomes" id="UP000694904"/>
    </source>
</evidence>
<proteinExistence type="predicted"/>
<protein>
    <submittedName>
        <fullName evidence="5">Nose resistant to fluoxetine protein 6 isoform X1</fullName>
    </submittedName>
</protein>
<keyword evidence="4" id="KW-1185">Reference proteome</keyword>
<organism evidence="4 5">
    <name type="scientific">Drosophila arizonae</name>
    <name type="common">Fruit fly</name>
    <dbReference type="NCBI Taxonomy" id="7263"/>
    <lineage>
        <taxon>Eukaryota</taxon>
        <taxon>Metazoa</taxon>
        <taxon>Ecdysozoa</taxon>
        <taxon>Arthropoda</taxon>
        <taxon>Hexapoda</taxon>
        <taxon>Insecta</taxon>
        <taxon>Pterygota</taxon>
        <taxon>Neoptera</taxon>
        <taxon>Endopterygota</taxon>
        <taxon>Diptera</taxon>
        <taxon>Brachycera</taxon>
        <taxon>Muscomorpha</taxon>
        <taxon>Ephydroidea</taxon>
        <taxon>Drosophilidae</taxon>
        <taxon>Drosophila</taxon>
    </lineage>
</organism>
<dbReference type="RefSeq" id="XP_017866027.1">
    <property type="nucleotide sequence ID" value="XM_018010538.1"/>
</dbReference>
<keyword evidence="1" id="KW-1133">Transmembrane helix</keyword>
<feature type="transmembrane region" description="Helical" evidence="1">
    <location>
        <begin position="308"/>
        <end position="328"/>
    </location>
</feature>
<dbReference type="InterPro" id="IPR002656">
    <property type="entry name" value="Acyl_transf_3_dom"/>
</dbReference>
<feature type="transmembrane region" description="Helical" evidence="1">
    <location>
        <begin position="448"/>
        <end position="468"/>
    </location>
</feature>
<feature type="transmembrane region" description="Helical" evidence="1">
    <location>
        <begin position="360"/>
        <end position="378"/>
    </location>
</feature>
<keyword evidence="1" id="KW-0812">Transmembrane</keyword>
<keyword evidence="1" id="KW-0472">Membrane</keyword>
<reference evidence="4" key="2">
    <citation type="journal article" date="2016" name="G3 (Bethesda)">
        <title>Genome Evolution in Three Species of Cactophilic Drosophila.</title>
        <authorList>
            <person name="Sanchez-Flores A."/>
            <person name="Penazola F."/>
            <person name="Carpinteyro-Ponce J."/>
            <person name="Nazario-Yepiz N."/>
            <person name="Abreu-Goodger C."/>
            <person name="Machado C.A."/>
            <person name="Markow T.A."/>
        </authorList>
    </citation>
    <scope>NUCLEOTIDE SEQUENCE [LARGE SCALE GENOMIC DNA]</scope>
</reference>
<feature type="transmembrane region" description="Helical" evidence="1">
    <location>
        <begin position="187"/>
        <end position="206"/>
    </location>
</feature>
<accession>A0ABM1PFP1</accession>
<sequence>MHFLIFSALLCICSCSWANGSDTQFNLTLYRQMPPLHQLDDYDLCLQQRPSQLLAHSTYCLVYVELRPNGSSELWQQIERVSRDAKHHYRHDHLFVGVCVERCKRLLHTLARFQIQQLYEGKVEDQELSSHYAKVHRRPSDERLHYDHLINSCLNKELGSKYQLRLRSSIEYCERANEPLEHDALDVTVYALLALLLLLTIVSSSYDFSLKRRQPLTNAARGNLFYQQALKTRAQQFLCCFSLCRNYYRLIQPPSSDFSRDLRFFDAFRVIGVFVVILGHTLMIFMTLQLQNPEFFELYLYRFETSLFQNGNAVIQIFFVMSAFLLYVNFTEREWINNSSSVFSCIGVYFRVFFNRYFRLLPSLVLLILFNGSVLTRLGDGPFWRHLTEAERTFCRETWWKNVFFVNNYMLQESCAQQTWYMAADMQLFELFLIIIIITKKHPALTRYIYALLIIAIFAVPASITYYLSLDAVYHMKPETYRYLYFRNSETFDRIYPPFYTNLGGYFMGFLCAQFYLKFRPLPEAKSSKGKWQLELGLWVLVLAILLILFSGYIFIKFDFEKPSIWLALYAGVYKNLWILTCAGFVSCMCFKVGWLAYEFCSLSVFRPLARISFQAFLWHVFVLRVVAGSFRQPVYVNSFFLFQYVVLVFVLTQIVAFFMALLFEYPLIELFKLIMMHHNTSKQTTSSFQIDMNAR</sequence>
<reference evidence="4" key="1">
    <citation type="journal article" date="1997" name="Nucleic Acids Res.">
        <title>tRNAscan-SE: a program for improved detection of transfer RNA genes in genomic sequence.</title>
        <authorList>
            <person name="Lowe T.M."/>
            <person name="Eddy S.R."/>
        </authorList>
    </citation>
    <scope>NUCLEOTIDE SEQUENCE [LARGE SCALE GENOMIC DNA]</scope>
</reference>
<dbReference type="PANTHER" id="PTHR11161:SF22">
    <property type="entry name" value="ACYLTRANSFERASE 3 DOMAIN-CONTAINING PROTEIN-RELATED"/>
    <property type="match status" value="1"/>
</dbReference>
<feature type="chain" id="PRO_5047122408" evidence="2">
    <location>
        <begin position="19"/>
        <end position="696"/>
    </location>
</feature>
<feature type="signal peptide" evidence="2">
    <location>
        <begin position="1"/>
        <end position="18"/>
    </location>
</feature>
<feature type="transmembrane region" description="Helical" evidence="1">
    <location>
        <begin position="538"/>
        <end position="556"/>
    </location>
</feature>
<gene>
    <name evidence="5" type="primary">LOC108615775</name>
</gene>
<keyword evidence="2" id="KW-0732">Signal</keyword>
<feature type="transmembrane region" description="Helical" evidence="1">
    <location>
        <begin position="499"/>
        <end position="517"/>
    </location>
</feature>
<dbReference type="Proteomes" id="UP000694904">
    <property type="component" value="Chromosome 5"/>
</dbReference>
<evidence type="ECO:0000259" key="3">
    <source>
        <dbReference type="Pfam" id="PF01757"/>
    </source>
</evidence>
<dbReference type="PANTHER" id="PTHR11161">
    <property type="entry name" value="O-ACYLTRANSFERASE"/>
    <property type="match status" value="1"/>
</dbReference>
<evidence type="ECO:0000256" key="2">
    <source>
        <dbReference type="SAM" id="SignalP"/>
    </source>
</evidence>
<dbReference type="GeneID" id="108615775"/>
<feature type="domain" description="Acyltransferase 3" evidence="3">
    <location>
        <begin position="264"/>
        <end position="659"/>
    </location>
</feature>
<feature type="transmembrane region" description="Helical" evidence="1">
    <location>
        <begin position="640"/>
        <end position="664"/>
    </location>
</feature>
<feature type="transmembrane region" description="Helical" evidence="1">
    <location>
        <begin position="576"/>
        <end position="597"/>
    </location>
</feature>
<name>A0ABM1PFP1_DROAR</name>
<evidence type="ECO:0000256" key="1">
    <source>
        <dbReference type="SAM" id="Phobius"/>
    </source>
</evidence>
<reference evidence="5" key="3">
    <citation type="submission" date="2025-08" db="UniProtKB">
        <authorList>
            <consortium name="RefSeq"/>
        </authorList>
    </citation>
    <scope>IDENTIFICATION</scope>
    <source>
        <tissue evidence="5">Whole organism</tissue>
    </source>
</reference>
<dbReference type="Pfam" id="PF01757">
    <property type="entry name" value="Acyl_transf_3"/>
    <property type="match status" value="1"/>
</dbReference>
<evidence type="ECO:0000313" key="5">
    <source>
        <dbReference type="RefSeq" id="XP_017866027.1"/>
    </source>
</evidence>
<feature type="transmembrane region" description="Helical" evidence="1">
    <location>
        <begin position="609"/>
        <end position="628"/>
    </location>
</feature>
<dbReference type="InterPro" id="IPR052728">
    <property type="entry name" value="O2_lipid_transport_reg"/>
</dbReference>
<feature type="transmembrane region" description="Helical" evidence="1">
    <location>
        <begin position="267"/>
        <end position="288"/>
    </location>
</feature>